<name>A0ABD5VMF3_9EURY</name>
<dbReference type="AlphaFoldDB" id="A0ABD5VMF3"/>
<reference evidence="1 2" key="1">
    <citation type="journal article" date="2019" name="Int. J. Syst. Evol. Microbiol.">
        <title>The Global Catalogue of Microorganisms (GCM) 10K type strain sequencing project: providing services to taxonomists for standard genome sequencing and annotation.</title>
        <authorList>
            <consortium name="The Broad Institute Genomics Platform"/>
            <consortium name="The Broad Institute Genome Sequencing Center for Infectious Disease"/>
            <person name="Wu L."/>
            <person name="Ma J."/>
        </authorList>
    </citation>
    <scope>NUCLEOTIDE SEQUENCE [LARGE SCALE GENOMIC DNA]</scope>
    <source>
        <strain evidence="1 2">GX26</strain>
    </source>
</reference>
<accession>A0ABD5VMF3</accession>
<dbReference type="EMBL" id="JBHSXN010000002">
    <property type="protein sequence ID" value="MFC6954016.1"/>
    <property type="molecule type" value="Genomic_DNA"/>
</dbReference>
<dbReference type="Proteomes" id="UP001596395">
    <property type="component" value="Unassembled WGS sequence"/>
</dbReference>
<comment type="caution">
    <text evidence="1">The sequence shown here is derived from an EMBL/GenBank/DDBJ whole genome shotgun (WGS) entry which is preliminary data.</text>
</comment>
<organism evidence="1 2">
    <name type="scientific">Halorubellus litoreus</name>
    <dbReference type="NCBI Taxonomy" id="755308"/>
    <lineage>
        <taxon>Archaea</taxon>
        <taxon>Methanobacteriati</taxon>
        <taxon>Methanobacteriota</taxon>
        <taxon>Stenosarchaea group</taxon>
        <taxon>Halobacteria</taxon>
        <taxon>Halobacteriales</taxon>
        <taxon>Halorubellaceae</taxon>
        <taxon>Halorubellus</taxon>
    </lineage>
</organism>
<gene>
    <name evidence="1" type="ORF">ACFQGB_14185</name>
</gene>
<dbReference type="RefSeq" id="WP_336350961.1">
    <property type="nucleotide sequence ID" value="NZ_JAZAQL010000002.1"/>
</dbReference>
<protein>
    <submittedName>
        <fullName evidence="1">Uncharacterized protein</fullName>
    </submittedName>
</protein>
<sequence length="259" mass="27479">MKRMGVPVTGLTALSAPAVAASEKSFDQRVQHGDSVGVIDEITEVGETASGDTLVAVKIKETDRRTGAVRYHTYGVKVEGGSGGISHTKIDGKAFQQLNQVGTEDGVSIQNHIPDLPEFGDLVKKKDHYLGQNIGNCDAFNHQHTQDGLTMWFYHDIGKIGAGTALAALGGYIGALGGETLAAIGAGSGVLSTGLLERYVSTHAVSVVAWEYDVSKFGWNQTMYAVDFSGHWHQNDPDHMYTVSTIVGHPSCGNCGFGV</sequence>
<evidence type="ECO:0000313" key="1">
    <source>
        <dbReference type="EMBL" id="MFC6954016.1"/>
    </source>
</evidence>
<proteinExistence type="predicted"/>
<evidence type="ECO:0000313" key="2">
    <source>
        <dbReference type="Proteomes" id="UP001596395"/>
    </source>
</evidence>
<keyword evidence="2" id="KW-1185">Reference proteome</keyword>